<dbReference type="RefSeq" id="WP_013189390.1">
    <property type="nucleotide sequence ID" value="NZ_CP068112.1"/>
</dbReference>
<dbReference type="GO" id="GO:0016779">
    <property type="term" value="F:nucleotidyltransferase activity"/>
    <property type="evidence" value="ECO:0007669"/>
    <property type="project" value="TreeGrafter"/>
</dbReference>
<feature type="domain" description="MobA-like NTP transferase" evidence="2">
    <location>
        <begin position="15"/>
        <end position="166"/>
    </location>
</feature>
<evidence type="ECO:0000259" key="2">
    <source>
        <dbReference type="Pfam" id="PF12804"/>
    </source>
</evidence>
<dbReference type="Gene3D" id="3.90.550.10">
    <property type="entry name" value="Spore Coat Polysaccharide Biosynthesis Protein SpsA, Chain A"/>
    <property type="match status" value="1"/>
</dbReference>
<gene>
    <name evidence="3" type="ORF">NCTC11820_01152</name>
</gene>
<protein>
    <submittedName>
        <fullName evidence="3">Molybdopterin-guanine dinucleotide biosynthesis protein MobA</fullName>
    </submittedName>
</protein>
<keyword evidence="1" id="KW-0808">Transferase</keyword>
<dbReference type="GeneID" id="55565554"/>
<dbReference type="SUPFAM" id="SSF53448">
    <property type="entry name" value="Nucleotide-diphospho-sugar transferases"/>
    <property type="match status" value="1"/>
</dbReference>
<dbReference type="Proteomes" id="UP000250245">
    <property type="component" value="Unassembled WGS sequence"/>
</dbReference>
<dbReference type="PANTHER" id="PTHR19136:SF81">
    <property type="entry name" value="MOLYBDENUM COFACTOR GUANYLYLTRANSFERASE"/>
    <property type="match status" value="1"/>
</dbReference>
<organism evidence="3 4">
    <name type="scientific">Mobiluncus curtisii</name>
    <dbReference type="NCBI Taxonomy" id="2051"/>
    <lineage>
        <taxon>Bacteria</taxon>
        <taxon>Bacillati</taxon>
        <taxon>Actinomycetota</taxon>
        <taxon>Actinomycetes</taxon>
        <taxon>Actinomycetales</taxon>
        <taxon>Actinomycetaceae</taxon>
        <taxon>Mobiluncus</taxon>
    </lineage>
</organism>
<dbReference type="InterPro" id="IPR025877">
    <property type="entry name" value="MobA-like_NTP_Trfase"/>
</dbReference>
<evidence type="ECO:0000256" key="1">
    <source>
        <dbReference type="ARBA" id="ARBA00022679"/>
    </source>
</evidence>
<sequence>MCDCAENPVVVPDAAVILAGGTAKRLGGVSKPDYLVGGTRLIDWVFAEIERTRFSGRLVVVAPARLSIPSGVVLTLEDPPLGGPLAGLNAGVSQLGDLPDSAMVAVMPCDAPLTPRLWGNLCTHLEGCAGAAPQTDDCETRLHYLHGCYRLGALRELPQVRNRSIRSGFSHLQVTAVADPQHYCMDVDTPEDARRLAARLEIPPAVEV</sequence>
<name>A0A2X2YES5_9ACTO</name>
<evidence type="ECO:0000313" key="4">
    <source>
        <dbReference type="Proteomes" id="UP000250245"/>
    </source>
</evidence>
<dbReference type="PANTHER" id="PTHR19136">
    <property type="entry name" value="MOLYBDENUM COFACTOR GUANYLYLTRANSFERASE"/>
    <property type="match status" value="1"/>
</dbReference>
<dbReference type="InterPro" id="IPR029044">
    <property type="entry name" value="Nucleotide-diphossugar_trans"/>
</dbReference>
<dbReference type="Pfam" id="PF12804">
    <property type="entry name" value="NTP_transf_3"/>
    <property type="match status" value="1"/>
</dbReference>
<dbReference type="EMBL" id="UASJ01000001">
    <property type="protein sequence ID" value="SQB64798.1"/>
    <property type="molecule type" value="Genomic_DNA"/>
</dbReference>
<dbReference type="AlphaFoldDB" id="A0A2X2YES5"/>
<reference evidence="3 4" key="1">
    <citation type="submission" date="2018-06" db="EMBL/GenBank/DDBJ databases">
        <authorList>
            <consortium name="Pathogen Informatics"/>
            <person name="Doyle S."/>
        </authorList>
    </citation>
    <scope>NUCLEOTIDE SEQUENCE [LARGE SCALE GENOMIC DNA]</scope>
    <source>
        <strain evidence="3 4">NCTC11820</strain>
    </source>
</reference>
<dbReference type="OMA" id="PPWFDCD"/>
<accession>A0A2X2YES5</accession>
<evidence type="ECO:0000313" key="3">
    <source>
        <dbReference type="EMBL" id="SQB64798.1"/>
    </source>
</evidence>
<proteinExistence type="predicted"/>